<dbReference type="AlphaFoldDB" id="A0A803T8V9"/>
<organism evidence="1 2">
    <name type="scientific">Anolis carolinensis</name>
    <name type="common">Green anole</name>
    <name type="synonym">American chameleon</name>
    <dbReference type="NCBI Taxonomy" id="28377"/>
    <lineage>
        <taxon>Eukaryota</taxon>
        <taxon>Metazoa</taxon>
        <taxon>Chordata</taxon>
        <taxon>Craniata</taxon>
        <taxon>Vertebrata</taxon>
        <taxon>Euteleostomi</taxon>
        <taxon>Lepidosauria</taxon>
        <taxon>Squamata</taxon>
        <taxon>Bifurcata</taxon>
        <taxon>Unidentata</taxon>
        <taxon>Episquamata</taxon>
        <taxon>Toxicofera</taxon>
        <taxon>Iguania</taxon>
        <taxon>Dactyloidae</taxon>
        <taxon>Anolis</taxon>
    </lineage>
</organism>
<reference evidence="1" key="3">
    <citation type="submission" date="2025-09" db="UniProtKB">
        <authorList>
            <consortium name="Ensembl"/>
        </authorList>
    </citation>
    <scope>IDENTIFICATION</scope>
</reference>
<protein>
    <submittedName>
        <fullName evidence="1">Uncharacterized protein</fullName>
    </submittedName>
</protein>
<dbReference type="Ensembl" id="ENSACAT00000052241.1">
    <property type="protein sequence ID" value="ENSACAP00000031649.1"/>
    <property type="gene ID" value="ENSACAG00000041649.1"/>
</dbReference>
<sequence length="76" mass="8433">MSANTLSIRQELLCFMQIYSELDSTNFNEAYSQICFTAGLEIHNLIRQPVAGGVGNPMPYTSHCPHCQEADHMGEA</sequence>
<evidence type="ECO:0000313" key="2">
    <source>
        <dbReference type="Proteomes" id="UP000001646"/>
    </source>
</evidence>
<dbReference type="Proteomes" id="UP000001646">
    <property type="component" value="Unplaced"/>
</dbReference>
<reference evidence="1" key="1">
    <citation type="submission" date="2009-12" db="EMBL/GenBank/DDBJ databases">
        <title>The Genome Sequence of Anolis carolinensis (Green Anole Lizard).</title>
        <authorList>
            <consortium name="The Genome Sequencing Platform"/>
            <person name="Di Palma F."/>
            <person name="Alfoldi J."/>
            <person name="Heiman D."/>
            <person name="Young S."/>
            <person name="Grabherr M."/>
            <person name="Johnson J."/>
            <person name="Lander E.S."/>
            <person name="Lindblad-Toh K."/>
        </authorList>
    </citation>
    <scope>NUCLEOTIDE SEQUENCE [LARGE SCALE GENOMIC DNA]</scope>
    <source>
        <strain evidence="1">JBL SC #1</strain>
    </source>
</reference>
<evidence type="ECO:0000313" key="1">
    <source>
        <dbReference type="Ensembl" id="ENSACAP00000031649.1"/>
    </source>
</evidence>
<name>A0A803T8V9_ANOCA</name>
<keyword evidence="2" id="KW-1185">Reference proteome</keyword>
<reference evidence="1" key="2">
    <citation type="submission" date="2025-08" db="UniProtKB">
        <authorList>
            <consortium name="Ensembl"/>
        </authorList>
    </citation>
    <scope>IDENTIFICATION</scope>
</reference>
<proteinExistence type="predicted"/>
<accession>A0A803T8V9</accession>
<dbReference type="InParanoid" id="A0A803T8V9"/>